<evidence type="ECO:0000259" key="6">
    <source>
        <dbReference type="Pfam" id="PF08240"/>
    </source>
</evidence>
<dbReference type="Pfam" id="PF00107">
    <property type="entry name" value="ADH_zinc_N"/>
    <property type="match status" value="1"/>
</dbReference>
<keyword evidence="1 4" id="KW-0479">Metal-binding</keyword>
<dbReference type="GO" id="GO:0008270">
    <property type="term" value="F:zinc ion binding"/>
    <property type="evidence" value="ECO:0007669"/>
    <property type="project" value="InterPro"/>
</dbReference>
<dbReference type="GO" id="GO:0016491">
    <property type="term" value="F:oxidoreductase activity"/>
    <property type="evidence" value="ECO:0007669"/>
    <property type="project" value="UniProtKB-KW"/>
</dbReference>
<dbReference type="InterPro" id="IPR013154">
    <property type="entry name" value="ADH-like_N"/>
</dbReference>
<dbReference type="AlphaFoldDB" id="A0A0S6U9H3"/>
<keyword evidence="3" id="KW-0560">Oxidoreductase</keyword>
<accession>A0A0S6U9H3</accession>
<dbReference type="InterPro" id="IPR011032">
    <property type="entry name" value="GroES-like_sf"/>
</dbReference>
<dbReference type="Gene3D" id="3.90.180.10">
    <property type="entry name" value="Medium-chain alcohol dehydrogenases, catalytic domain"/>
    <property type="match status" value="1"/>
</dbReference>
<feature type="domain" description="Alcohol dehydrogenase-like N-terminal" evidence="6">
    <location>
        <begin position="29"/>
        <end position="135"/>
    </location>
</feature>
<evidence type="ECO:0000256" key="1">
    <source>
        <dbReference type="ARBA" id="ARBA00022723"/>
    </source>
</evidence>
<evidence type="ECO:0000256" key="2">
    <source>
        <dbReference type="ARBA" id="ARBA00022833"/>
    </source>
</evidence>
<organism evidence="7">
    <name type="scientific">Moorella thermoacetica Y72</name>
    <dbReference type="NCBI Taxonomy" id="1325331"/>
    <lineage>
        <taxon>Bacteria</taxon>
        <taxon>Bacillati</taxon>
        <taxon>Bacillota</taxon>
        <taxon>Clostridia</taxon>
        <taxon>Neomoorellales</taxon>
        <taxon>Neomoorellaceae</taxon>
        <taxon>Neomoorella</taxon>
    </lineage>
</organism>
<dbReference type="PANTHER" id="PTHR43401">
    <property type="entry name" value="L-THREONINE 3-DEHYDROGENASE"/>
    <property type="match status" value="1"/>
</dbReference>
<dbReference type="Proteomes" id="UP000063718">
    <property type="component" value="Unassembled WGS sequence"/>
</dbReference>
<proteinExistence type="inferred from homology"/>
<evidence type="ECO:0000256" key="4">
    <source>
        <dbReference type="RuleBase" id="RU361277"/>
    </source>
</evidence>
<dbReference type="PANTHER" id="PTHR43401:SF2">
    <property type="entry name" value="L-THREONINE 3-DEHYDROGENASE"/>
    <property type="match status" value="1"/>
</dbReference>
<protein>
    <submittedName>
        <fullName evidence="7">Threonine dehydrogenase and related Zn-dependent dehydrogenases</fullName>
    </submittedName>
</protein>
<evidence type="ECO:0000256" key="3">
    <source>
        <dbReference type="ARBA" id="ARBA00023002"/>
    </source>
</evidence>
<comment type="similarity">
    <text evidence="4">Belongs to the zinc-containing alcohol dehydrogenase family.</text>
</comment>
<evidence type="ECO:0000313" key="7">
    <source>
        <dbReference type="EMBL" id="GAF25365.1"/>
    </source>
</evidence>
<dbReference type="Gene3D" id="3.40.50.720">
    <property type="entry name" value="NAD(P)-binding Rossmann-like Domain"/>
    <property type="match status" value="1"/>
</dbReference>
<dbReference type="Pfam" id="PF08240">
    <property type="entry name" value="ADH_N"/>
    <property type="match status" value="1"/>
</dbReference>
<keyword evidence="2 4" id="KW-0862">Zinc</keyword>
<dbReference type="InterPro" id="IPR002328">
    <property type="entry name" value="ADH_Zn_CS"/>
</dbReference>
<comment type="cofactor">
    <cofactor evidence="4">
        <name>Zn(2+)</name>
        <dbReference type="ChEBI" id="CHEBI:29105"/>
    </cofactor>
</comment>
<feature type="domain" description="Alcohol dehydrogenase-like C-terminal" evidence="5">
    <location>
        <begin position="188"/>
        <end position="311"/>
    </location>
</feature>
<dbReference type="InterPro" id="IPR036291">
    <property type="entry name" value="NAD(P)-bd_dom_sf"/>
</dbReference>
<dbReference type="InterPro" id="IPR013149">
    <property type="entry name" value="ADH-like_C"/>
</dbReference>
<dbReference type="PROSITE" id="PS00059">
    <property type="entry name" value="ADH_ZINC"/>
    <property type="match status" value="1"/>
</dbReference>
<reference evidence="7" key="1">
    <citation type="journal article" date="2014" name="Gene">
        <title>Genome-guided analysis of transformation efficiency and carbon dioxide assimilation by Moorella thermoacetica Y72.</title>
        <authorList>
            <person name="Tsukahara K."/>
            <person name="Kita A."/>
            <person name="Nakashimada Y."/>
            <person name="Hoshino T."/>
            <person name="Murakami K."/>
        </authorList>
    </citation>
    <scope>NUCLEOTIDE SEQUENCE [LARGE SCALE GENOMIC DNA]</scope>
    <source>
        <strain evidence="7">Y72</strain>
    </source>
</reference>
<dbReference type="EMBL" id="DF238840">
    <property type="protein sequence ID" value="GAF25365.1"/>
    <property type="molecule type" value="Genomic_DNA"/>
</dbReference>
<name>A0A0S6U9H3_NEOTH</name>
<dbReference type="SUPFAM" id="SSF51735">
    <property type="entry name" value="NAD(P)-binding Rossmann-fold domains"/>
    <property type="match status" value="1"/>
</dbReference>
<sequence>MRIWVMKALMFNGIKDLELVDVPVPSAKSDEILIKVEACSICGSDLRIFNHGSHRIQKPTILGHEIVGTIEFLGDNIRNKYEGLYSEGQRVGISPAIPCGRCYWCKNKQQNVCDNLKIFGYEFWGGFSQFLLIPFTAIENGCVIPVPEVLSPGEAALIEPLACVVNAQNSVGVSPDDTILIIGAGVMGLLHFKLASLYGAKKLFMCDKVPERIINAKALGVENAYVNNELKYRLNKRGADLVIVAAGTKSALEAAFKYVAKRGKIVLFAGLPDAEDRQIISSNQIHYNELSIVGTHGSTPEQYREALRIVSEGKLSLKDLIKEKVTLEEAVSIFEQQNFLENKPGRVVVFPNK</sequence>
<evidence type="ECO:0000259" key="5">
    <source>
        <dbReference type="Pfam" id="PF00107"/>
    </source>
</evidence>
<dbReference type="SUPFAM" id="SSF50129">
    <property type="entry name" value="GroES-like"/>
    <property type="match status" value="1"/>
</dbReference>
<dbReference type="InterPro" id="IPR050129">
    <property type="entry name" value="Zn_alcohol_dh"/>
</dbReference>
<gene>
    <name evidence="7" type="ORF">MTY_0698</name>
</gene>